<accession>A0A4S9SWQ6</accession>
<evidence type="ECO:0000313" key="4">
    <source>
        <dbReference type="Proteomes" id="UP000308005"/>
    </source>
</evidence>
<name>A0A4S9SWQ6_AURPU</name>
<feature type="compositionally biased region" description="Basic and acidic residues" evidence="2">
    <location>
        <begin position="241"/>
        <end position="261"/>
    </location>
</feature>
<dbReference type="AlphaFoldDB" id="A0A4S9SWQ6"/>
<feature type="non-terminal residue" evidence="3">
    <location>
        <position position="1"/>
    </location>
</feature>
<dbReference type="Proteomes" id="UP000308005">
    <property type="component" value="Unassembled WGS sequence"/>
</dbReference>
<evidence type="ECO:0000256" key="1">
    <source>
        <dbReference type="SAM" id="Coils"/>
    </source>
</evidence>
<evidence type="ECO:0000313" key="3">
    <source>
        <dbReference type="EMBL" id="THZ15862.1"/>
    </source>
</evidence>
<feature type="coiled-coil region" evidence="1">
    <location>
        <begin position="341"/>
        <end position="368"/>
    </location>
</feature>
<feature type="compositionally biased region" description="Low complexity" evidence="2">
    <location>
        <begin position="216"/>
        <end position="238"/>
    </location>
</feature>
<feature type="compositionally biased region" description="Acidic residues" evidence="2">
    <location>
        <begin position="433"/>
        <end position="484"/>
    </location>
</feature>
<reference evidence="3 4" key="1">
    <citation type="submission" date="2018-10" db="EMBL/GenBank/DDBJ databases">
        <title>Fifty Aureobasidium pullulans genomes reveal a recombining polyextremotolerant generalist.</title>
        <authorList>
            <person name="Gostincar C."/>
            <person name="Turk M."/>
            <person name="Zajc J."/>
            <person name="Gunde-Cimerman N."/>
        </authorList>
    </citation>
    <scope>NUCLEOTIDE SEQUENCE [LARGE SCALE GENOMIC DNA]</scope>
    <source>
        <strain evidence="3 4">EXF-3863</strain>
    </source>
</reference>
<feature type="region of interest" description="Disordered" evidence="2">
    <location>
        <begin position="412"/>
        <end position="484"/>
    </location>
</feature>
<keyword evidence="1" id="KW-0175">Coiled coil</keyword>
<gene>
    <name evidence="3" type="ORF">D6C91_06624</name>
</gene>
<comment type="caution">
    <text evidence="3">The sequence shown here is derived from an EMBL/GenBank/DDBJ whole genome shotgun (WGS) entry which is preliminary data.</text>
</comment>
<evidence type="ECO:0000256" key="2">
    <source>
        <dbReference type="SAM" id="MobiDB-lite"/>
    </source>
</evidence>
<feature type="region of interest" description="Disordered" evidence="2">
    <location>
        <begin position="216"/>
        <end position="279"/>
    </location>
</feature>
<dbReference type="EMBL" id="QZBM01000345">
    <property type="protein sequence ID" value="THZ15862.1"/>
    <property type="molecule type" value="Genomic_DNA"/>
</dbReference>
<feature type="compositionally biased region" description="Polar residues" evidence="2">
    <location>
        <begin position="35"/>
        <end position="47"/>
    </location>
</feature>
<feature type="region of interest" description="Disordered" evidence="2">
    <location>
        <begin position="33"/>
        <end position="83"/>
    </location>
</feature>
<protein>
    <submittedName>
        <fullName evidence="3">Uncharacterized protein</fullName>
    </submittedName>
</protein>
<sequence>KFRALSGSLELPTFYSLHQCIDLRFQHLQLLDKMNNPSNSRPKTQGSMPPAQAAPSGSNHQRSQRSTSGQASTANMQQSSSTPQQFNAAFWVDPMTGTQYYGNNPYAPQNVAYDPNFYMAASQQTSNPQQMFNSQQVRNTQQYATTNFGGQSFLQTPLNPADATLHNWAMATTHENSRLGSDMSNNGWGSNVQYSGQQYPGQQAFVPQASFQQAPAQQIQFQQSPTQQATVQQTFSQQSRMKPEANQKQETMDDYTVHDMGDPSAQLLGELNGASRSPTFQEHQSLEVADNKDADMSEDVIGFTADSAPSINDWSDVFAGQHGNDSADEIFRSFEAEMISAEAERIAHRQLEEEVDQVIEDLNDEEMQGIVSADQTVVGHTLEDTDITSVTEHDHDIDAEADDHVEDPIYEEEPVTTEQVDTPPTSPAQMSEEIAENNESEGEVGEDDRSEEEVGEDDESKEEADEDDDVENVSEPEIIEDDVPDTEATLDQEAHNFGVKNPIPIKFQGYTLTMGPLKTIKTRTMNKEEKELHQKTTKLIPHHLPPSRYWAAILHHSVAPNKAKVEKDFIWMKGSRFNTVETIYNKYKEVTTEDRHQILFCNEPAEFDDALEELDIFDDKLVVFRARVQPKQVIEID</sequence>
<organism evidence="3 4">
    <name type="scientific">Aureobasidium pullulans</name>
    <name type="common">Black yeast</name>
    <name type="synonym">Pullularia pullulans</name>
    <dbReference type="NCBI Taxonomy" id="5580"/>
    <lineage>
        <taxon>Eukaryota</taxon>
        <taxon>Fungi</taxon>
        <taxon>Dikarya</taxon>
        <taxon>Ascomycota</taxon>
        <taxon>Pezizomycotina</taxon>
        <taxon>Dothideomycetes</taxon>
        <taxon>Dothideomycetidae</taxon>
        <taxon>Dothideales</taxon>
        <taxon>Saccotheciaceae</taxon>
        <taxon>Aureobasidium</taxon>
    </lineage>
</organism>
<feature type="compositionally biased region" description="Polar residues" evidence="2">
    <location>
        <begin position="55"/>
        <end position="83"/>
    </location>
</feature>
<proteinExistence type="predicted"/>
<feature type="compositionally biased region" description="Polar residues" evidence="2">
    <location>
        <begin position="416"/>
        <end position="429"/>
    </location>
</feature>